<dbReference type="EMBL" id="CAJVQC010064014">
    <property type="protein sequence ID" value="CAG8804157.1"/>
    <property type="molecule type" value="Genomic_DNA"/>
</dbReference>
<keyword evidence="2" id="KW-1185">Reference proteome</keyword>
<organism evidence="1 2">
    <name type="scientific">Racocetra persica</name>
    <dbReference type="NCBI Taxonomy" id="160502"/>
    <lineage>
        <taxon>Eukaryota</taxon>
        <taxon>Fungi</taxon>
        <taxon>Fungi incertae sedis</taxon>
        <taxon>Mucoromycota</taxon>
        <taxon>Glomeromycotina</taxon>
        <taxon>Glomeromycetes</taxon>
        <taxon>Diversisporales</taxon>
        <taxon>Gigasporaceae</taxon>
        <taxon>Racocetra</taxon>
    </lineage>
</organism>
<name>A0ACA9RQP8_9GLOM</name>
<feature type="non-terminal residue" evidence="1">
    <location>
        <position position="1"/>
    </location>
</feature>
<accession>A0ACA9RQP8</accession>
<evidence type="ECO:0000313" key="2">
    <source>
        <dbReference type="Proteomes" id="UP000789920"/>
    </source>
</evidence>
<comment type="caution">
    <text evidence="1">The sequence shown here is derived from an EMBL/GenBank/DDBJ whole genome shotgun (WGS) entry which is preliminary data.</text>
</comment>
<evidence type="ECO:0000313" key="1">
    <source>
        <dbReference type="EMBL" id="CAG8804157.1"/>
    </source>
</evidence>
<dbReference type="Proteomes" id="UP000789920">
    <property type="component" value="Unassembled WGS sequence"/>
</dbReference>
<gene>
    <name evidence="1" type="ORF">RPERSI_LOCUS21666</name>
</gene>
<reference evidence="1" key="1">
    <citation type="submission" date="2021-06" db="EMBL/GenBank/DDBJ databases">
        <authorList>
            <person name="Kallberg Y."/>
            <person name="Tangrot J."/>
            <person name="Rosling A."/>
        </authorList>
    </citation>
    <scope>NUCLEOTIDE SEQUENCE</scope>
    <source>
        <strain evidence="1">MA461A</strain>
    </source>
</reference>
<proteinExistence type="predicted"/>
<protein>
    <submittedName>
        <fullName evidence="1">26790_t:CDS:1</fullName>
    </submittedName>
</protein>
<sequence>QHNYLDRGYNTIIYQVVTSFVVLNMNKNDLIQFVSEPWRNDPVTDKEYEELYYLAPEMKKEYELELKIYLSSILKDLIAKKDQEINAINQSIGNQKGVENTFATLQAESAEELA</sequence>